<protein>
    <submittedName>
        <fullName evidence="1">Uncharacterized protein</fullName>
    </submittedName>
</protein>
<evidence type="ECO:0000313" key="1">
    <source>
        <dbReference type="EMBL" id="KAJ1172550.1"/>
    </source>
</evidence>
<evidence type="ECO:0000313" key="2">
    <source>
        <dbReference type="Proteomes" id="UP001066276"/>
    </source>
</evidence>
<proteinExistence type="predicted"/>
<dbReference type="Proteomes" id="UP001066276">
    <property type="component" value="Chromosome 4_1"/>
</dbReference>
<sequence>TNEYAWISVLGQFQAAMVARHACGVLLYYPEATFAPWCPDYAWPLWHGKSPGSCTATAVSPIRDEESRVTQLWCLHPIAPDRFEAVIEADTLRTDLGIWHPPQLENMSCCPSHTRRLLTFRPF</sequence>
<accession>A0AAV7T814</accession>
<dbReference type="AlphaFoldDB" id="A0AAV7T814"/>
<name>A0AAV7T814_PLEWA</name>
<comment type="caution">
    <text evidence="1">The sequence shown here is derived from an EMBL/GenBank/DDBJ whole genome shotgun (WGS) entry which is preliminary data.</text>
</comment>
<dbReference type="EMBL" id="JANPWB010000007">
    <property type="protein sequence ID" value="KAJ1172550.1"/>
    <property type="molecule type" value="Genomic_DNA"/>
</dbReference>
<keyword evidence="2" id="KW-1185">Reference proteome</keyword>
<reference evidence="1" key="1">
    <citation type="journal article" date="2022" name="bioRxiv">
        <title>Sequencing and chromosome-scale assembly of the giantPleurodeles waltlgenome.</title>
        <authorList>
            <person name="Brown T."/>
            <person name="Elewa A."/>
            <person name="Iarovenko S."/>
            <person name="Subramanian E."/>
            <person name="Araus A.J."/>
            <person name="Petzold A."/>
            <person name="Susuki M."/>
            <person name="Suzuki K.-i.T."/>
            <person name="Hayashi T."/>
            <person name="Toyoda A."/>
            <person name="Oliveira C."/>
            <person name="Osipova E."/>
            <person name="Leigh N.D."/>
            <person name="Simon A."/>
            <person name="Yun M.H."/>
        </authorList>
    </citation>
    <scope>NUCLEOTIDE SEQUENCE</scope>
    <source>
        <strain evidence="1">20211129_DDA</strain>
        <tissue evidence="1">Liver</tissue>
    </source>
</reference>
<organism evidence="1 2">
    <name type="scientific">Pleurodeles waltl</name>
    <name type="common">Iberian ribbed newt</name>
    <dbReference type="NCBI Taxonomy" id="8319"/>
    <lineage>
        <taxon>Eukaryota</taxon>
        <taxon>Metazoa</taxon>
        <taxon>Chordata</taxon>
        <taxon>Craniata</taxon>
        <taxon>Vertebrata</taxon>
        <taxon>Euteleostomi</taxon>
        <taxon>Amphibia</taxon>
        <taxon>Batrachia</taxon>
        <taxon>Caudata</taxon>
        <taxon>Salamandroidea</taxon>
        <taxon>Salamandridae</taxon>
        <taxon>Pleurodelinae</taxon>
        <taxon>Pleurodeles</taxon>
    </lineage>
</organism>
<feature type="non-terminal residue" evidence="1">
    <location>
        <position position="123"/>
    </location>
</feature>
<feature type="non-terminal residue" evidence="1">
    <location>
        <position position="1"/>
    </location>
</feature>
<gene>
    <name evidence="1" type="ORF">NDU88_004395</name>
</gene>